<evidence type="ECO:0000256" key="1">
    <source>
        <dbReference type="SAM" id="MobiDB-lite"/>
    </source>
</evidence>
<comment type="caution">
    <text evidence="2">The sequence shown here is derived from an EMBL/GenBank/DDBJ whole genome shotgun (WGS) entry which is preliminary data.</text>
</comment>
<gene>
    <name evidence="2" type="ORF">GMARGA_LOCUS31593</name>
</gene>
<feature type="compositionally biased region" description="Basic and acidic residues" evidence="1">
    <location>
        <begin position="1"/>
        <end position="11"/>
    </location>
</feature>
<sequence length="93" mass="10754">RKQLQLKEKNEPSYSEPNFSHAEGYSEEPNSSEYCDGKTAYDLTNDFVTKSLYKGGHSFLNEEFFGISSLLELKGMTVLIRRDNDEIRRINII</sequence>
<reference evidence="2 3" key="1">
    <citation type="submission" date="2021-06" db="EMBL/GenBank/DDBJ databases">
        <authorList>
            <person name="Kallberg Y."/>
            <person name="Tangrot J."/>
            <person name="Rosling A."/>
        </authorList>
    </citation>
    <scope>NUCLEOTIDE SEQUENCE [LARGE SCALE GENOMIC DNA]</scope>
    <source>
        <strain evidence="2 3">120-4 pot B 10/14</strain>
    </source>
</reference>
<name>A0ABN7WIY3_GIGMA</name>
<evidence type="ECO:0000313" key="3">
    <source>
        <dbReference type="Proteomes" id="UP000789901"/>
    </source>
</evidence>
<organism evidence="2 3">
    <name type="scientific">Gigaspora margarita</name>
    <dbReference type="NCBI Taxonomy" id="4874"/>
    <lineage>
        <taxon>Eukaryota</taxon>
        <taxon>Fungi</taxon>
        <taxon>Fungi incertae sedis</taxon>
        <taxon>Mucoromycota</taxon>
        <taxon>Glomeromycotina</taxon>
        <taxon>Glomeromycetes</taxon>
        <taxon>Diversisporales</taxon>
        <taxon>Gigasporaceae</taxon>
        <taxon>Gigaspora</taxon>
    </lineage>
</organism>
<evidence type="ECO:0000313" key="2">
    <source>
        <dbReference type="EMBL" id="CAG8833504.1"/>
    </source>
</evidence>
<protein>
    <submittedName>
        <fullName evidence="2">32022_t:CDS:1</fullName>
    </submittedName>
</protein>
<proteinExistence type="predicted"/>
<dbReference type="Proteomes" id="UP000789901">
    <property type="component" value="Unassembled WGS sequence"/>
</dbReference>
<dbReference type="EMBL" id="CAJVQB010047512">
    <property type="protein sequence ID" value="CAG8833504.1"/>
    <property type="molecule type" value="Genomic_DNA"/>
</dbReference>
<keyword evidence="3" id="KW-1185">Reference proteome</keyword>
<accession>A0ABN7WIY3</accession>
<feature type="region of interest" description="Disordered" evidence="1">
    <location>
        <begin position="1"/>
        <end position="33"/>
    </location>
</feature>
<feature type="non-terminal residue" evidence="2">
    <location>
        <position position="1"/>
    </location>
</feature>